<sequence>MFFVHEIHSLTPARAPRYESLLRELWGPALAGDDRTRLVWCVRSVPGSHTLPEIVTLTAVADGATLADLGERTRRGDLRAAAVALAAERVGITRRMLAPLRFSRYEPDLATLLAEPSEASDALYIHDFVLPRTGMQRPYEDAMEQVFLRALDVEYSDFVMWGGFETVAGGGDVPENLMITQIQNPAAGTRLLSHGNPRESIRPGSWLHDSLKLRDTWTSRLVRALPWSPTA</sequence>
<evidence type="ECO:0000313" key="2">
    <source>
        <dbReference type="Proteomes" id="UP000198802"/>
    </source>
</evidence>
<proteinExistence type="predicted"/>
<dbReference type="Proteomes" id="UP000198802">
    <property type="component" value="Unassembled WGS sequence"/>
</dbReference>
<evidence type="ECO:0008006" key="3">
    <source>
        <dbReference type="Google" id="ProtNLM"/>
    </source>
</evidence>
<reference evidence="2" key="1">
    <citation type="submission" date="2015-11" db="EMBL/GenBank/DDBJ databases">
        <authorList>
            <person name="Varghese N."/>
        </authorList>
    </citation>
    <scope>NUCLEOTIDE SEQUENCE [LARGE SCALE GENOMIC DNA]</scope>
    <source>
        <strain evidence="2">DSM 45899</strain>
    </source>
</reference>
<dbReference type="RefSeq" id="WP_091277307.1">
    <property type="nucleotide sequence ID" value="NZ_FAOZ01000008.1"/>
</dbReference>
<evidence type="ECO:0000313" key="1">
    <source>
        <dbReference type="EMBL" id="CUU56653.1"/>
    </source>
</evidence>
<name>A0A0S4QME0_9ACTN</name>
<accession>A0A0S4QME0</accession>
<protein>
    <recommendedName>
        <fullName evidence="3">NIPSNAP protein</fullName>
    </recommendedName>
</protein>
<keyword evidence="2" id="KW-1185">Reference proteome</keyword>
<dbReference type="AlphaFoldDB" id="A0A0S4QME0"/>
<dbReference type="EMBL" id="FAOZ01000008">
    <property type="protein sequence ID" value="CUU56653.1"/>
    <property type="molecule type" value="Genomic_DNA"/>
</dbReference>
<organism evidence="1 2">
    <name type="scientific">Parafrankia irregularis</name>
    <dbReference type="NCBI Taxonomy" id="795642"/>
    <lineage>
        <taxon>Bacteria</taxon>
        <taxon>Bacillati</taxon>
        <taxon>Actinomycetota</taxon>
        <taxon>Actinomycetes</taxon>
        <taxon>Frankiales</taxon>
        <taxon>Frankiaceae</taxon>
        <taxon>Parafrankia</taxon>
    </lineage>
</organism>
<gene>
    <name evidence="1" type="ORF">Ga0074812_108181</name>
</gene>